<reference evidence="1" key="1">
    <citation type="submission" date="2022-03" db="EMBL/GenBank/DDBJ databases">
        <authorList>
            <person name="Tunstrom K."/>
        </authorList>
    </citation>
    <scope>NUCLEOTIDE SEQUENCE</scope>
</reference>
<dbReference type="EMBL" id="CAKOGL010000015">
    <property type="protein sequence ID" value="CAH2095622.1"/>
    <property type="molecule type" value="Genomic_DNA"/>
</dbReference>
<dbReference type="Proteomes" id="UP001153954">
    <property type="component" value="Unassembled WGS sequence"/>
</dbReference>
<evidence type="ECO:0000313" key="1">
    <source>
        <dbReference type="EMBL" id="CAH2095622.1"/>
    </source>
</evidence>
<name>A0AAU9U9R4_EUPED</name>
<organism evidence="1 2">
    <name type="scientific">Euphydryas editha</name>
    <name type="common">Edith's checkerspot</name>
    <dbReference type="NCBI Taxonomy" id="104508"/>
    <lineage>
        <taxon>Eukaryota</taxon>
        <taxon>Metazoa</taxon>
        <taxon>Ecdysozoa</taxon>
        <taxon>Arthropoda</taxon>
        <taxon>Hexapoda</taxon>
        <taxon>Insecta</taxon>
        <taxon>Pterygota</taxon>
        <taxon>Neoptera</taxon>
        <taxon>Endopterygota</taxon>
        <taxon>Lepidoptera</taxon>
        <taxon>Glossata</taxon>
        <taxon>Ditrysia</taxon>
        <taxon>Papilionoidea</taxon>
        <taxon>Nymphalidae</taxon>
        <taxon>Nymphalinae</taxon>
        <taxon>Euphydryas</taxon>
    </lineage>
</organism>
<sequence>MIFMKTVVTMSKKLLMLRDEECEAGTYSYTTGCDVKTPEPTCADPNPKPEEGIICDYTACYCNPPTVRHPVSNKCVPLEECPK</sequence>
<keyword evidence="2" id="KW-1185">Reference proteome</keyword>
<proteinExistence type="predicted"/>
<evidence type="ECO:0008006" key="3">
    <source>
        <dbReference type="Google" id="ProtNLM"/>
    </source>
</evidence>
<dbReference type="InterPro" id="IPR036084">
    <property type="entry name" value="Ser_inhib-like_sf"/>
</dbReference>
<protein>
    <recommendedName>
        <fullName evidence="3">TIL domain-containing protein</fullName>
    </recommendedName>
</protein>
<gene>
    <name evidence="1" type="ORF">EEDITHA_LOCUS11053</name>
</gene>
<dbReference type="Gene3D" id="2.10.25.10">
    <property type="entry name" value="Laminin"/>
    <property type="match status" value="1"/>
</dbReference>
<dbReference type="AlphaFoldDB" id="A0AAU9U9R4"/>
<dbReference type="SUPFAM" id="SSF57567">
    <property type="entry name" value="Serine protease inhibitors"/>
    <property type="match status" value="1"/>
</dbReference>
<comment type="caution">
    <text evidence="1">The sequence shown here is derived from an EMBL/GenBank/DDBJ whole genome shotgun (WGS) entry which is preliminary data.</text>
</comment>
<accession>A0AAU9U9R4</accession>
<evidence type="ECO:0000313" key="2">
    <source>
        <dbReference type="Proteomes" id="UP001153954"/>
    </source>
</evidence>